<dbReference type="RefSeq" id="WP_067234229.1">
    <property type="nucleotide sequence ID" value="NZ_LZMZ01000002.1"/>
</dbReference>
<organism evidence="1 2">
    <name type="scientific">Faucicola atlantae</name>
    <dbReference type="NCBI Taxonomy" id="34059"/>
    <lineage>
        <taxon>Bacteria</taxon>
        <taxon>Pseudomonadati</taxon>
        <taxon>Pseudomonadota</taxon>
        <taxon>Gammaproteobacteria</taxon>
        <taxon>Moraxellales</taxon>
        <taxon>Moraxellaceae</taxon>
        <taxon>Faucicola</taxon>
    </lineage>
</organism>
<protein>
    <submittedName>
        <fullName evidence="1">Uncharacterized protein</fullName>
    </submittedName>
</protein>
<dbReference type="STRING" id="34059.A9308_02120"/>
<sequence length="431" mass="50420">MNLIKPVSIDFSKEYVIYSEFGLVLAPRFSLTSDNYVNNFANFDFYRWQIEDQALCFLNPFNEITATLYKTAMGWMGENLKGEKIKFIEYDHKYNIANDEAELVDRLKNTKWRFRNHTGHIVSNEVWLCEDGTIRGHNHSNERFWRVDEEGLGFYDEQQIKTTDFGFLLNQANHYSFTGRFLLAQDNTHTLEYLQGKDEKFLSELHTVQNYSGGSMASDNLLIIFNSVGRLYDGTDTSWEFYSLPYKCGTDFIRFSESYPAWYCDKMDVILRTLENRVQSYRKIICLGISAGGFAALFCSELLARKYLETQFFTITLNPQTSLTKKDRKYIIEKFDEPYRPALPSDYAMQANVLNNLDLNSLLTDEISNLQHEIYYDSMNACEQYYMHKLNRSRVRLIGLPLNNDHAEAIRKFYDLGIAQNRVLQIINPLN</sequence>
<comment type="caution">
    <text evidence="1">The sequence shown here is derived from an EMBL/GenBank/DDBJ whole genome shotgun (WGS) entry which is preliminary data.</text>
</comment>
<evidence type="ECO:0000313" key="2">
    <source>
        <dbReference type="Proteomes" id="UP000092508"/>
    </source>
</evidence>
<accession>A0A1B8QG95</accession>
<reference evidence="1 2" key="1">
    <citation type="submission" date="2016-06" db="EMBL/GenBank/DDBJ databases">
        <title>Draft genome of Moraxella atlantae CCUG 66109.</title>
        <authorList>
            <person name="Salva-Serra F."/>
            <person name="Engstrom-Jakobsson H."/>
            <person name="Thorell K."/>
            <person name="Gonzales-Siles L."/>
            <person name="Karlsson R."/>
            <person name="Boulund F."/>
            <person name="Engstrand L."/>
            <person name="Kristiansson E."/>
            <person name="Moore E."/>
        </authorList>
    </citation>
    <scope>NUCLEOTIDE SEQUENCE [LARGE SCALE GENOMIC DNA]</scope>
    <source>
        <strain evidence="1 2">CCUG 66109</strain>
    </source>
</reference>
<proteinExistence type="predicted"/>
<gene>
    <name evidence="1" type="ORF">A9308_02120</name>
</gene>
<name>A0A1B8QG95_9GAMM</name>
<evidence type="ECO:0000313" key="1">
    <source>
        <dbReference type="EMBL" id="OBX81033.1"/>
    </source>
</evidence>
<dbReference type="Proteomes" id="UP000092508">
    <property type="component" value="Unassembled WGS sequence"/>
</dbReference>
<dbReference type="OrthoDB" id="4592556at2"/>
<dbReference type="EMBL" id="LZMZ01000002">
    <property type="protein sequence ID" value="OBX81033.1"/>
    <property type="molecule type" value="Genomic_DNA"/>
</dbReference>
<dbReference type="AlphaFoldDB" id="A0A1B8QG95"/>